<feature type="region of interest" description="Disordered" evidence="1">
    <location>
        <begin position="19"/>
        <end position="80"/>
    </location>
</feature>
<evidence type="ECO:0000256" key="1">
    <source>
        <dbReference type="SAM" id="MobiDB-lite"/>
    </source>
</evidence>
<dbReference type="EMBL" id="JACIJE010000006">
    <property type="protein sequence ID" value="MBB5690284.1"/>
    <property type="molecule type" value="Genomic_DNA"/>
</dbReference>
<evidence type="ECO:0000256" key="2">
    <source>
        <dbReference type="SAM" id="SignalP"/>
    </source>
</evidence>
<comment type="caution">
    <text evidence="3">The sequence shown here is derived from an EMBL/GenBank/DDBJ whole genome shotgun (WGS) entry which is preliminary data.</text>
</comment>
<name>A0A840Y8U7_9PROT</name>
<protein>
    <submittedName>
        <fullName evidence="3">Uncharacterized protein</fullName>
    </submittedName>
</protein>
<dbReference type="AlphaFoldDB" id="A0A840Y8U7"/>
<dbReference type="Proteomes" id="UP000562254">
    <property type="component" value="Unassembled WGS sequence"/>
</dbReference>
<accession>A0A840Y8U7</accession>
<reference evidence="3 4" key="1">
    <citation type="submission" date="2020-08" db="EMBL/GenBank/DDBJ databases">
        <title>Genomic Encyclopedia of Type Strains, Phase IV (KMG-IV): sequencing the most valuable type-strain genomes for metagenomic binning, comparative biology and taxonomic classification.</title>
        <authorList>
            <person name="Goeker M."/>
        </authorList>
    </citation>
    <scope>NUCLEOTIDE SEQUENCE [LARGE SCALE GENOMIC DNA]</scope>
    <source>
        <strain evidence="3 4">DSM 25895</strain>
    </source>
</reference>
<sequence length="162" mass="16792">MIRPFPRAAIGLLLVLAACAPEPPPPEEPLPLPPPPPPLLRGGRVPPAPPPSPDAASEAPGGASAPEATPAPPRAADAAPVWRVQRDGTVGCADPAALRLLGDRTDASPRILAEARAAGGCRTTFRINEWAVVATEGNLVQLRLTSGPALTLWFRRDEVIAP</sequence>
<proteinExistence type="predicted"/>
<evidence type="ECO:0000313" key="4">
    <source>
        <dbReference type="Proteomes" id="UP000562254"/>
    </source>
</evidence>
<dbReference type="RefSeq" id="WP_184484912.1">
    <property type="nucleotide sequence ID" value="NZ_JACIJE010000006.1"/>
</dbReference>
<organism evidence="3 4">
    <name type="scientific">Neoroseomonas alkaliterrae</name>
    <dbReference type="NCBI Taxonomy" id="1452450"/>
    <lineage>
        <taxon>Bacteria</taxon>
        <taxon>Pseudomonadati</taxon>
        <taxon>Pseudomonadota</taxon>
        <taxon>Alphaproteobacteria</taxon>
        <taxon>Acetobacterales</taxon>
        <taxon>Acetobacteraceae</taxon>
        <taxon>Neoroseomonas</taxon>
    </lineage>
</organism>
<feature type="compositionally biased region" description="Low complexity" evidence="1">
    <location>
        <begin position="54"/>
        <end position="80"/>
    </location>
</feature>
<keyword evidence="4" id="KW-1185">Reference proteome</keyword>
<keyword evidence="2" id="KW-0732">Signal</keyword>
<evidence type="ECO:0000313" key="3">
    <source>
        <dbReference type="EMBL" id="MBB5690284.1"/>
    </source>
</evidence>
<feature type="signal peptide" evidence="2">
    <location>
        <begin position="1"/>
        <end position="20"/>
    </location>
</feature>
<feature type="compositionally biased region" description="Pro residues" evidence="1">
    <location>
        <begin position="21"/>
        <end position="39"/>
    </location>
</feature>
<gene>
    <name evidence="3" type="ORF">FHS88_002417</name>
</gene>
<feature type="chain" id="PRO_5032271452" evidence="2">
    <location>
        <begin position="21"/>
        <end position="162"/>
    </location>
</feature>
<dbReference type="PROSITE" id="PS51257">
    <property type="entry name" value="PROKAR_LIPOPROTEIN"/>
    <property type="match status" value="1"/>
</dbReference>